<gene>
    <name evidence="1" type="ORF">ZEAMMB73_Zm00001d027823</name>
</gene>
<sequence length="112" mass="12303">MTVAPPSAMARVWDRTKHFKEVAMLSHGYTESVFFPKKQINHVAPKPLSEIAEEHDGLERVLVPMQGIMDNVKSTSELLTGSVSLRSAEVARSPVGRIVKCEEFLKAAGPAM</sequence>
<dbReference type="InParanoid" id="A0A1D6JPZ2"/>
<accession>A0A1D6JPZ2</accession>
<name>A0A1D6JPZ2_MAIZE</name>
<dbReference type="EMBL" id="CM007647">
    <property type="protein sequence ID" value="ONL94063.1"/>
    <property type="molecule type" value="Genomic_DNA"/>
</dbReference>
<dbReference type="STRING" id="4577.A0A1D6JPZ2"/>
<protein>
    <submittedName>
        <fullName evidence="1">Uncharacterized protein</fullName>
    </submittedName>
</protein>
<feature type="non-terminal residue" evidence="1">
    <location>
        <position position="112"/>
    </location>
</feature>
<organism evidence="1">
    <name type="scientific">Zea mays</name>
    <name type="common">Maize</name>
    <dbReference type="NCBI Taxonomy" id="4577"/>
    <lineage>
        <taxon>Eukaryota</taxon>
        <taxon>Viridiplantae</taxon>
        <taxon>Streptophyta</taxon>
        <taxon>Embryophyta</taxon>
        <taxon>Tracheophyta</taxon>
        <taxon>Spermatophyta</taxon>
        <taxon>Magnoliopsida</taxon>
        <taxon>Liliopsida</taxon>
        <taxon>Poales</taxon>
        <taxon>Poaceae</taxon>
        <taxon>PACMAD clade</taxon>
        <taxon>Panicoideae</taxon>
        <taxon>Andropogonodae</taxon>
        <taxon>Andropogoneae</taxon>
        <taxon>Tripsacinae</taxon>
        <taxon>Zea</taxon>
    </lineage>
</organism>
<evidence type="ECO:0000313" key="1">
    <source>
        <dbReference type="EMBL" id="ONL94063.1"/>
    </source>
</evidence>
<proteinExistence type="predicted"/>
<dbReference type="AlphaFoldDB" id="A0A1D6JPZ2"/>
<reference evidence="1" key="1">
    <citation type="submission" date="2015-12" db="EMBL/GenBank/DDBJ databases">
        <title>Update maize B73 reference genome by single molecule sequencing technologies.</title>
        <authorList>
            <consortium name="Maize Genome Sequencing Project"/>
            <person name="Ware D."/>
        </authorList>
    </citation>
    <scope>NUCLEOTIDE SEQUENCE [LARGE SCALE GENOMIC DNA]</scope>
    <source>
        <tissue evidence="1">Seedling</tissue>
    </source>
</reference>